<gene>
    <name evidence="1" type="ORF">QDQ28_12740</name>
</gene>
<evidence type="ECO:0000313" key="2">
    <source>
        <dbReference type="Proteomes" id="UP001222958"/>
    </source>
</evidence>
<dbReference type="Proteomes" id="UP001222958">
    <property type="component" value="Unassembled WGS sequence"/>
</dbReference>
<evidence type="ECO:0000313" key="1">
    <source>
        <dbReference type="EMBL" id="MDH2337048.1"/>
    </source>
</evidence>
<sequence length="157" mass="18590">MEVLEGQVSAFDFVQDVKREVIPKEKKIIVKKKNIKGLEEIKNIEGQASIFDLVQEPKEEIKEEIKFDFTKEQIETIEKLKKEKEWIEYSLYKSGTVIFITKEDKINVIPQEDISKVFYIKDRYRSYFIKKNGEVDVIGIGITRWENPVKTIIKEEE</sequence>
<comment type="caution">
    <text evidence="1">The sequence shown here is derived from an EMBL/GenBank/DDBJ whole genome shotgun (WGS) entry which is preliminary data.</text>
</comment>
<dbReference type="EMBL" id="JARVUX010000007">
    <property type="protein sequence ID" value="MDH2337048.1"/>
    <property type="molecule type" value="Genomic_DNA"/>
</dbReference>
<dbReference type="AlphaFoldDB" id="A0AAP4A8P6"/>
<name>A0AAP4A8P6_CLOPF</name>
<protein>
    <submittedName>
        <fullName evidence="1">Uncharacterized protein</fullName>
    </submittedName>
</protein>
<proteinExistence type="predicted"/>
<reference evidence="1" key="1">
    <citation type="submission" date="2023-04" db="EMBL/GenBank/DDBJ databases">
        <title>Epidemiological investigation of Clostridium perfringens isolated from cattle.</title>
        <authorList>
            <person name="Tian R."/>
        </authorList>
    </citation>
    <scope>NUCLEOTIDE SEQUENCE</scope>
    <source>
        <strain evidence="1">ZWCP172</strain>
    </source>
</reference>
<dbReference type="RefSeq" id="WP_279858049.1">
    <property type="nucleotide sequence ID" value="NZ_JARVUX010000007.1"/>
</dbReference>
<organism evidence="1 2">
    <name type="scientific">Clostridium perfringens</name>
    <dbReference type="NCBI Taxonomy" id="1502"/>
    <lineage>
        <taxon>Bacteria</taxon>
        <taxon>Bacillati</taxon>
        <taxon>Bacillota</taxon>
        <taxon>Clostridia</taxon>
        <taxon>Eubacteriales</taxon>
        <taxon>Clostridiaceae</taxon>
        <taxon>Clostridium</taxon>
    </lineage>
</organism>
<accession>A0AAP4A8P6</accession>